<proteinExistence type="predicted"/>
<dbReference type="EMBL" id="RBAK01000005">
    <property type="protein sequence ID" value="RKN46178.1"/>
    <property type="molecule type" value="Genomic_DNA"/>
</dbReference>
<accession>A0A3A9ZCU9</accession>
<dbReference type="RefSeq" id="WP_120728961.1">
    <property type="nucleotide sequence ID" value="NZ_VLLO01000001.1"/>
</dbReference>
<dbReference type="AlphaFoldDB" id="A0A3A9ZCU9"/>
<sequence>MLSFTAVHTLTACLVDADADAEHLGWGQTPTLLLVHDWPLNPASPRRRKMRSLQFPLHPEDLLTDPAGLPALLHRLADSLRHPATPTPYQRILHTMVARVRATAPDARLLAWAACYDDIHTRDGEPRQVRRVDAVDIDGRLYQLTHLRGEDHPLVLVDDTPDPADIPATHPGLAALLAATVGYTAAGHAGGAS</sequence>
<gene>
    <name evidence="1" type="ORF">D7223_14650</name>
</gene>
<reference evidence="1 2" key="1">
    <citation type="journal article" date="2004" name="Syst. Appl. Microbiol.">
        <title>Cryptoendolithic actinomycetes from antarctic sandstone rock samples: Micromonospora endolithica sp. nov. and two isolates related to Micromonospora coerulea Jensen 1932.</title>
        <authorList>
            <person name="Hirsch P."/>
            <person name="Mevs U."/>
            <person name="Kroppenstedt R.M."/>
            <person name="Schumann P."/>
            <person name="Stackebrandt E."/>
        </authorList>
    </citation>
    <scope>NUCLEOTIDE SEQUENCE [LARGE SCALE GENOMIC DNA]</scope>
    <source>
        <strain evidence="1 2">JCM 12677</strain>
    </source>
</reference>
<evidence type="ECO:0000313" key="2">
    <source>
        <dbReference type="Proteomes" id="UP000281726"/>
    </source>
</evidence>
<organism evidence="1 2">
    <name type="scientific">Micromonospora endolithica</name>
    <dbReference type="NCBI Taxonomy" id="230091"/>
    <lineage>
        <taxon>Bacteria</taxon>
        <taxon>Bacillati</taxon>
        <taxon>Actinomycetota</taxon>
        <taxon>Actinomycetes</taxon>
        <taxon>Micromonosporales</taxon>
        <taxon>Micromonosporaceae</taxon>
        <taxon>Micromonospora</taxon>
    </lineage>
</organism>
<comment type="caution">
    <text evidence="1">The sequence shown here is derived from an EMBL/GenBank/DDBJ whole genome shotgun (WGS) entry which is preliminary data.</text>
</comment>
<keyword evidence="2" id="KW-1185">Reference proteome</keyword>
<protein>
    <submittedName>
        <fullName evidence="1">Uncharacterized protein</fullName>
    </submittedName>
</protein>
<dbReference type="OrthoDB" id="3382537at2"/>
<name>A0A3A9ZCU9_9ACTN</name>
<dbReference type="Proteomes" id="UP000281726">
    <property type="component" value="Unassembled WGS sequence"/>
</dbReference>
<evidence type="ECO:0000313" key="1">
    <source>
        <dbReference type="EMBL" id="RKN46178.1"/>
    </source>
</evidence>